<comment type="function">
    <text evidence="11">Required for correct processing of both the 5' and 3' ends of 5S rRNA precursor. Cleaves both sides of a double-stranded region yielding mature 5S rRNA in one step.</text>
</comment>
<dbReference type="CDD" id="cd01027">
    <property type="entry name" value="TOPRIM_RNase_M5_like"/>
    <property type="match status" value="1"/>
</dbReference>
<evidence type="ECO:0000256" key="1">
    <source>
        <dbReference type="ARBA" id="ARBA00022490"/>
    </source>
</evidence>
<dbReference type="PANTHER" id="PTHR39156">
    <property type="entry name" value="RIBONUCLEASE M5"/>
    <property type="match status" value="1"/>
</dbReference>
<keyword evidence="3 11" id="KW-0698">rRNA processing</keyword>
<name>A0ABS5QP51_9LACO</name>
<dbReference type="PANTHER" id="PTHR39156:SF1">
    <property type="entry name" value="RIBONUCLEASE M5"/>
    <property type="match status" value="1"/>
</dbReference>
<evidence type="ECO:0000256" key="6">
    <source>
        <dbReference type="ARBA" id="ARBA00022730"/>
    </source>
</evidence>
<dbReference type="Proteomes" id="UP001519418">
    <property type="component" value="Unassembled WGS sequence"/>
</dbReference>
<evidence type="ECO:0000313" key="15">
    <source>
        <dbReference type="Proteomes" id="UP001519418"/>
    </source>
</evidence>
<sequence length="204" mass="21997">MTEPKRAAAVDKKRPVIDAMVVVEGWSDTQRLALAVYCDTIETGGSALNQAVIERIALAEKKRGVIVLTDPDFNGNRLRQLILAAVPGVTLASISRDQGRAEKDNPHKSLGIEHAPIKALQEILQKADAKTKKQRKVSDIDQAFLLDCGLIGAGDAKKRRQILGDQLSIGYANGKQLLARLKALGFDKEEVIAALKGGPNGQND</sequence>
<evidence type="ECO:0000256" key="8">
    <source>
        <dbReference type="ARBA" id="ARBA00022801"/>
    </source>
</evidence>
<dbReference type="RefSeq" id="WP_213819531.1">
    <property type="nucleotide sequence ID" value="NZ_JAAMFI010000001.1"/>
</dbReference>
<dbReference type="Pfam" id="PF13331">
    <property type="entry name" value="DUF4093"/>
    <property type="match status" value="1"/>
</dbReference>
<dbReference type="PROSITE" id="PS50880">
    <property type="entry name" value="TOPRIM"/>
    <property type="match status" value="1"/>
</dbReference>
<evidence type="ECO:0000256" key="9">
    <source>
        <dbReference type="ARBA" id="ARBA00022842"/>
    </source>
</evidence>
<organism evidence="14 15">
    <name type="scientific">Fructobacillus papyriferae</name>
    <dbReference type="NCBI Taxonomy" id="2713171"/>
    <lineage>
        <taxon>Bacteria</taxon>
        <taxon>Bacillati</taxon>
        <taxon>Bacillota</taxon>
        <taxon>Bacilli</taxon>
        <taxon>Lactobacillales</taxon>
        <taxon>Lactobacillaceae</taxon>
        <taxon>Fructobacillus</taxon>
    </lineage>
</organism>
<comment type="similarity">
    <text evidence="11">Belongs to the ribonuclease M5 family.</text>
</comment>
<keyword evidence="7 11" id="KW-0255">Endonuclease</keyword>
<comment type="catalytic activity">
    <reaction evidence="11">
        <text>Endonucleolytic cleavage of RNA, removing 21 and 42 nucleotides, respectively, from the 5'- and 3'-termini of a 5S-rRNA precursor.</text>
        <dbReference type="EC" id="3.1.26.8"/>
    </reaction>
</comment>
<evidence type="ECO:0000256" key="12">
    <source>
        <dbReference type="NCBIfam" id="TIGR00334"/>
    </source>
</evidence>
<dbReference type="InterPro" id="IPR004466">
    <property type="entry name" value="RNase_M5"/>
</dbReference>
<feature type="domain" description="Toprim" evidence="13">
    <location>
        <begin position="18"/>
        <end position="116"/>
    </location>
</feature>
<keyword evidence="8 11" id="KW-0378">Hydrolase</keyword>
<dbReference type="EMBL" id="JAAMFI010000001">
    <property type="protein sequence ID" value="MBS9334939.1"/>
    <property type="molecule type" value="Genomic_DNA"/>
</dbReference>
<evidence type="ECO:0000256" key="2">
    <source>
        <dbReference type="ARBA" id="ARBA00022517"/>
    </source>
</evidence>
<keyword evidence="6 11" id="KW-0699">rRNA-binding</keyword>
<proteinExistence type="inferred from homology"/>
<gene>
    <name evidence="11 14" type="primary">rnmV</name>
    <name evidence="14" type="ORF">G6R27_02650</name>
</gene>
<dbReference type="SUPFAM" id="SSF110455">
    <property type="entry name" value="Toprim domain"/>
    <property type="match status" value="1"/>
</dbReference>
<protein>
    <recommendedName>
        <fullName evidence="11 12">Ribonuclease M5</fullName>
        <ecNumber evidence="11 12">3.1.26.8</ecNumber>
    </recommendedName>
    <alternativeName>
        <fullName evidence="11">RNase M5</fullName>
    </alternativeName>
    <alternativeName>
        <fullName evidence="11">Ribosomal RNA terminal maturase M5</fullName>
    </alternativeName>
</protein>
<dbReference type="Pfam" id="PF01751">
    <property type="entry name" value="Toprim"/>
    <property type="match status" value="1"/>
</dbReference>
<keyword evidence="10 11" id="KW-0694">RNA-binding</keyword>
<accession>A0ABS5QP51</accession>
<evidence type="ECO:0000256" key="4">
    <source>
        <dbReference type="ARBA" id="ARBA00022722"/>
    </source>
</evidence>
<dbReference type="Gene3D" id="3.40.1360.10">
    <property type="match status" value="1"/>
</dbReference>
<reference evidence="14 15" key="1">
    <citation type="submission" date="2020-02" db="EMBL/GenBank/DDBJ databases">
        <title>Fructobacillus sp. isolated from paper mulberry of Taiwan.</title>
        <authorList>
            <person name="Lin S.-T."/>
        </authorList>
    </citation>
    <scope>NUCLEOTIDE SEQUENCE [LARGE SCALE GENOMIC DNA]</scope>
    <source>
        <strain evidence="14 15">M1-10</strain>
    </source>
</reference>
<dbReference type="NCBIfam" id="TIGR00334">
    <property type="entry name" value="5S_RNA_mat_M5"/>
    <property type="match status" value="1"/>
</dbReference>
<keyword evidence="9" id="KW-0460">Magnesium</keyword>
<keyword evidence="5" id="KW-0479">Metal-binding</keyword>
<keyword evidence="4 11" id="KW-0540">Nuclease</keyword>
<dbReference type="InterPro" id="IPR025156">
    <property type="entry name" value="RNase_M5_C"/>
</dbReference>
<keyword evidence="2 11" id="KW-0690">Ribosome biogenesis</keyword>
<dbReference type="InterPro" id="IPR034141">
    <property type="entry name" value="TOPRIM_RNase_M5-like"/>
</dbReference>
<keyword evidence="15" id="KW-1185">Reference proteome</keyword>
<evidence type="ECO:0000313" key="14">
    <source>
        <dbReference type="EMBL" id="MBS9334939.1"/>
    </source>
</evidence>
<evidence type="ECO:0000256" key="10">
    <source>
        <dbReference type="ARBA" id="ARBA00022884"/>
    </source>
</evidence>
<dbReference type="GO" id="GO:0043822">
    <property type="term" value="F:ribonuclease M5 activity"/>
    <property type="evidence" value="ECO:0007669"/>
    <property type="project" value="UniProtKB-EC"/>
</dbReference>
<comment type="subcellular location">
    <subcellularLocation>
        <location evidence="11">Cytoplasm</location>
    </subcellularLocation>
</comment>
<comment type="caution">
    <text evidence="14">The sequence shown here is derived from an EMBL/GenBank/DDBJ whole genome shotgun (WGS) entry which is preliminary data.</text>
</comment>
<dbReference type="SMART" id="SM00493">
    <property type="entry name" value="TOPRIM"/>
    <property type="match status" value="1"/>
</dbReference>
<evidence type="ECO:0000256" key="7">
    <source>
        <dbReference type="ARBA" id="ARBA00022759"/>
    </source>
</evidence>
<evidence type="ECO:0000259" key="13">
    <source>
        <dbReference type="PROSITE" id="PS50880"/>
    </source>
</evidence>
<dbReference type="InterPro" id="IPR006171">
    <property type="entry name" value="TOPRIM_dom"/>
</dbReference>
<keyword evidence="1 11" id="KW-0963">Cytoplasm</keyword>
<evidence type="ECO:0000256" key="11">
    <source>
        <dbReference type="HAMAP-Rule" id="MF_01469"/>
    </source>
</evidence>
<dbReference type="EC" id="3.1.26.8" evidence="11 12"/>
<evidence type="ECO:0000256" key="3">
    <source>
        <dbReference type="ARBA" id="ARBA00022552"/>
    </source>
</evidence>
<dbReference type="HAMAP" id="MF_01469">
    <property type="entry name" value="RNase_M5"/>
    <property type="match status" value="1"/>
</dbReference>
<evidence type="ECO:0000256" key="5">
    <source>
        <dbReference type="ARBA" id="ARBA00022723"/>
    </source>
</evidence>